<accession>A0A7E6F7U1</accession>
<gene>
    <name evidence="3" type="primary">LOC115217969</name>
</gene>
<keyword evidence="1" id="KW-0812">Transmembrane</keyword>
<proteinExistence type="predicted"/>
<feature type="transmembrane region" description="Helical" evidence="1">
    <location>
        <begin position="63"/>
        <end position="88"/>
    </location>
</feature>
<keyword evidence="2" id="KW-1185">Reference proteome</keyword>
<name>A0A7E6F7U1_9MOLL</name>
<dbReference type="AlphaFoldDB" id="A0A7E6F7U1"/>
<keyword evidence="1" id="KW-0472">Membrane</keyword>
<dbReference type="RefSeq" id="XP_036363836.1">
    <property type="nucleotide sequence ID" value="XM_036507943.1"/>
</dbReference>
<sequence>MKLKFHFLDKLLRINEISVISNYSEYQFKTNVERKYQNFSVTKFSRITKGITKEKLHRNETNVSIIIVIGLFAVLTSFLIIIIIILCIRYNILKNKRSKDYMPTHQVCQVNQVNQADKVDEIDQADQVDEIGQDYEVYETFPEENIRCAAQNPDSVYDQEIGFQLSSLQQNPGGPYENQNPGSAYYITAI</sequence>
<protein>
    <submittedName>
        <fullName evidence="3">Uncharacterized protein LOC115217969</fullName>
    </submittedName>
</protein>
<dbReference type="KEGG" id="osn:115217969"/>
<organism evidence="2 3">
    <name type="scientific">Octopus sinensis</name>
    <name type="common">East Asian common octopus</name>
    <dbReference type="NCBI Taxonomy" id="2607531"/>
    <lineage>
        <taxon>Eukaryota</taxon>
        <taxon>Metazoa</taxon>
        <taxon>Spiralia</taxon>
        <taxon>Lophotrochozoa</taxon>
        <taxon>Mollusca</taxon>
        <taxon>Cephalopoda</taxon>
        <taxon>Coleoidea</taxon>
        <taxon>Octopodiformes</taxon>
        <taxon>Octopoda</taxon>
        <taxon>Incirrata</taxon>
        <taxon>Octopodidae</taxon>
        <taxon>Octopus</taxon>
    </lineage>
</organism>
<keyword evidence="1" id="KW-1133">Transmembrane helix</keyword>
<evidence type="ECO:0000256" key="1">
    <source>
        <dbReference type="SAM" id="Phobius"/>
    </source>
</evidence>
<dbReference type="Proteomes" id="UP000515154">
    <property type="component" value="Linkage group LG12"/>
</dbReference>
<reference evidence="3" key="1">
    <citation type="submission" date="2025-08" db="UniProtKB">
        <authorList>
            <consortium name="RefSeq"/>
        </authorList>
    </citation>
    <scope>IDENTIFICATION</scope>
</reference>
<evidence type="ECO:0000313" key="3">
    <source>
        <dbReference type="RefSeq" id="XP_036363836.1"/>
    </source>
</evidence>
<evidence type="ECO:0000313" key="2">
    <source>
        <dbReference type="Proteomes" id="UP000515154"/>
    </source>
</evidence>